<feature type="region of interest" description="Disordered" evidence="1">
    <location>
        <begin position="98"/>
        <end position="134"/>
    </location>
</feature>
<dbReference type="Proteomes" id="UP001054945">
    <property type="component" value="Unassembled WGS sequence"/>
</dbReference>
<evidence type="ECO:0000313" key="2">
    <source>
        <dbReference type="EMBL" id="GIY87496.1"/>
    </source>
</evidence>
<comment type="caution">
    <text evidence="2">The sequence shown here is derived from an EMBL/GenBank/DDBJ whole genome shotgun (WGS) entry which is preliminary data.</text>
</comment>
<dbReference type="EMBL" id="BPLR01016944">
    <property type="protein sequence ID" value="GIY87496.1"/>
    <property type="molecule type" value="Genomic_DNA"/>
</dbReference>
<organism evidence="2 3">
    <name type="scientific">Caerostris extrusa</name>
    <name type="common">Bark spider</name>
    <name type="synonym">Caerostris bankana</name>
    <dbReference type="NCBI Taxonomy" id="172846"/>
    <lineage>
        <taxon>Eukaryota</taxon>
        <taxon>Metazoa</taxon>
        <taxon>Ecdysozoa</taxon>
        <taxon>Arthropoda</taxon>
        <taxon>Chelicerata</taxon>
        <taxon>Arachnida</taxon>
        <taxon>Araneae</taxon>
        <taxon>Araneomorphae</taxon>
        <taxon>Entelegynae</taxon>
        <taxon>Araneoidea</taxon>
        <taxon>Araneidae</taxon>
        <taxon>Caerostris</taxon>
    </lineage>
</organism>
<feature type="compositionally biased region" description="Basic and acidic residues" evidence="1">
    <location>
        <begin position="105"/>
        <end position="126"/>
    </location>
</feature>
<name>A0AAV4X078_CAEEX</name>
<accession>A0AAV4X078</accession>
<sequence length="134" mass="15516">MKNLNRSDERPKREGGRGKKMIKNREQFSKRILKRRIIVFHGECHQPVSERDVCVGATGMIPATYQTHGLYEVISSLSVESLQEFMGNKKLEPIDRMRNLNWSDGRPKPEGRAGGRVDRKDDDKKQRTVFQMDS</sequence>
<reference evidence="2 3" key="1">
    <citation type="submission" date="2021-06" db="EMBL/GenBank/DDBJ databases">
        <title>Caerostris extrusa draft genome.</title>
        <authorList>
            <person name="Kono N."/>
            <person name="Arakawa K."/>
        </authorList>
    </citation>
    <scope>NUCLEOTIDE SEQUENCE [LARGE SCALE GENOMIC DNA]</scope>
</reference>
<proteinExistence type="predicted"/>
<evidence type="ECO:0000256" key="1">
    <source>
        <dbReference type="SAM" id="MobiDB-lite"/>
    </source>
</evidence>
<dbReference type="AlphaFoldDB" id="A0AAV4X078"/>
<feature type="region of interest" description="Disordered" evidence="1">
    <location>
        <begin position="1"/>
        <end position="26"/>
    </location>
</feature>
<keyword evidence="3" id="KW-1185">Reference proteome</keyword>
<protein>
    <submittedName>
        <fullName evidence="2">Uncharacterized protein</fullName>
    </submittedName>
</protein>
<gene>
    <name evidence="2" type="ORF">CEXT_773251</name>
</gene>
<evidence type="ECO:0000313" key="3">
    <source>
        <dbReference type="Proteomes" id="UP001054945"/>
    </source>
</evidence>